<evidence type="ECO:0000259" key="1">
    <source>
        <dbReference type="Pfam" id="PF12728"/>
    </source>
</evidence>
<dbReference type="Proteomes" id="UP000000628">
    <property type="component" value="Chromosome"/>
</dbReference>
<dbReference type="EMBL" id="CP001706">
    <property type="protein sequence ID" value="ACV09771.1"/>
    <property type="molecule type" value="Genomic_DNA"/>
</dbReference>
<dbReference type="Pfam" id="PF12728">
    <property type="entry name" value="HTH_17"/>
    <property type="match status" value="1"/>
</dbReference>
<keyword evidence="3" id="KW-1185">Reference proteome</keyword>
<protein>
    <recommendedName>
        <fullName evidence="1">Helix-turn-helix domain-containing protein</fullName>
    </recommendedName>
</protein>
<evidence type="ECO:0000313" key="2">
    <source>
        <dbReference type="EMBL" id="ACV09771.1"/>
    </source>
</evidence>
<dbReference type="KEGG" id="jde:Jden_2134"/>
<feature type="domain" description="Helix-turn-helix" evidence="1">
    <location>
        <begin position="5"/>
        <end position="59"/>
    </location>
</feature>
<sequence>MSKQVYSVKEAAEAFGVSRDVITRAINAGDLETLDPRVHGKPVSVRLVAADELWRWMRNEPRS</sequence>
<dbReference type="HOGENOM" id="CLU_2879892_0_0_11"/>
<organism evidence="2 3">
    <name type="scientific">Jonesia denitrificans (strain ATCC 14870 / DSM 20603 / BCRC 15368 / CIP 55.134 / JCM 11481 / NBRC 15587 / NCTC 10816 / Prevot 55134)</name>
    <name type="common">Listeria denitrificans</name>
    <dbReference type="NCBI Taxonomy" id="471856"/>
    <lineage>
        <taxon>Bacteria</taxon>
        <taxon>Bacillati</taxon>
        <taxon>Actinomycetota</taxon>
        <taxon>Actinomycetes</taxon>
        <taxon>Micrococcales</taxon>
        <taxon>Jonesiaceae</taxon>
        <taxon>Jonesia</taxon>
    </lineage>
</organism>
<dbReference type="eggNOG" id="ENOG503452U">
    <property type="taxonomic scope" value="Bacteria"/>
</dbReference>
<gene>
    <name evidence="2" type="ordered locus">Jden_2134</name>
</gene>
<dbReference type="AlphaFoldDB" id="C7R147"/>
<accession>C7R147</accession>
<reference evidence="2 3" key="1">
    <citation type="journal article" date="2009" name="Stand. Genomic Sci.">
        <title>Complete genome sequence of Jonesia denitrificans type strain (Prevot 55134).</title>
        <authorList>
            <person name="Pukall R."/>
            <person name="Gehrich-Schroter G."/>
            <person name="Lapidus A."/>
            <person name="Nolan M."/>
            <person name="Glavina Del Rio T."/>
            <person name="Lucas S."/>
            <person name="Chen F."/>
            <person name="Tice H."/>
            <person name="Pitluck S."/>
            <person name="Cheng J.F."/>
            <person name="Copeland A."/>
            <person name="Saunders E."/>
            <person name="Brettin T."/>
            <person name="Detter J.C."/>
            <person name="Bruce D."/>
            <person name="Goodwin L."/>
            <person name="Pati A."/>
            <person name="Ivanova N."/>
            <person name="Mavromatis K."/>
            <person name="Ovchinnikova G."/>
            <person name="Chen A."/>
            <person name="Palaniappan K."/>
            <person name="Land M."/>
            <person name="Hauser L."/>
            <person name="Chang Y.J."/>
            <person name="Jeffries C.D."/>
            <person name="Chain P."/>
            <person name="Goker M."/>
            <person name="Bristow J."/>
            <person name="Eisen J.A."/>
            <person name="Markowitz V."/>
            <person name="Hugenholtz P."/>
            <person name="Kyrpides N.C."/>
            <person name="Klenk H.P."/>
            <person name="Han C."/>
        </authorList>
    </citation>
    <scope>NUCLEOTIDE SEQUENCE [LARGE SCALE GENOMIC DNA]</scope>
    <source>
        <strain evidence="3">ATCC 14870 / DSM 20603 / BCRC 15368 / CIP 55.134 / JCM 11481 / NBRC 15587 / NCTC 10816 / Prevot 55134</strain>
    </source>
</reference>
<name>C7R147_JONDD</name>
<proteinExistence type="predicted"/>
<evidence type="ECO:0000313" key="3">
    <source>
        <dbReference type="Proteomes" id="UP000000628"/>
    </source>
</evidence>
<dbReference type="InterPro" id="IPR041657">
    <property type="entry name" value="HTH_17"/>
</dbReference>
<dbReference type="RefSeq" id="WP_015772399.1">
    <property type="nucleotide sequence ID" value="NC_013174.1"/>
</dbReference>
<dbReference type="STRING" id="471856.Jden_2134"/>
<dbReference type="OrthoDB" id="4870484at2"/>